<evidence type="ECO:0000256" key="4">
    <source>
        <dbReference type="ARBA" id="ARBA00011080"/>
    </source>
</evidence>
<comment type="function">
    <text evidence="13">Control of topological states of DNA by transient breakage and subsequent rejoining of DNA strands. Topoisomerase II makes double-strand breaks.</text>
</comment>
<dbReference type="InterPro" id="IPR050634">
    <property type="entry name" value="DNA_Topoisomerase_II"/>
</dbReference>
<dbReference type="PANTHER" id="PTHR10169">
    <property type="entry name" value="DNA TOPOISOMERASE/GYRASE"/>
    <property type="match status" value="1"/>
</dbReference>
<dbReference type="GO" id="GO:0003677">
    <property type="term" value="F:DNA binding"/>
    <property type="evidence" value="ECO:0007669"/>
    <property type="project" value="UniProtKB-UniRule"/>
</dbReference>
<dbReference type="GO" id="GO:0003918">
    <property type="term" value="F:DNA topoisomerase type II (double strand cut, ATP-hydrolyzing) activity"/>
    <property type="evidence" value="ECO:0007669"/>
    <property type="project" value="UniProtKB-UniRule"/>
</dbReference>
<dbReference type="Gene3D" id="3.30.1360.40">
    <property type="match status" value="1"/>
</dbReference>
<dbReference type="Pfam" id="PF16898">
    <property type="entry name" value="TOPRIM_C"/>
    <property type="match status" value="1"/>
</dbReference>
<dbReference type="InterPro" id="IPR001154">
    <property type="entry name" value="TopoII_euk"/>
</dbReference>
<dbReference type="EC" id="5.6.2.2" evidence="13"/>
<dbReference type="GO" id="GO:0005524">
    <property type="term" value="F:ATP binding"/>
    <property type="evidence" value="ECO:0007669"/>
    <property type="project" value="UniProtKB-UniRule"/>
</dbReference>
<protein>
    <recommendedName>
        <fullName evidence="13">DNA topoisomerase 2</fullName>
        <ecNumber evidence="13">5.6.2.2</ecNumber>
    </recommendedName>
</protein>
<organism evidence="16">
    <name type="scientific">Aegilops tauschii</name>
    <name type="common">Tausch's goatgrass</name>
    <name type="synonym">Aegilops squarrosa</name>
    <dbReference type="NCBI Taxonomy" id="37682"/>
    <lineage>
        <taxon>Eukaryota</taxon>
        <taxon>Viridiplantae</taxon>
        <taxon>Streptophyta</taxon>
        <taxon>Embryophyta</taxon>
        <taxon>Tracheophyta</taxon>
        <taxon>Spermatophyta</taxon>
        <taxon>Magnoliopsida</taxon>
        <taxon>Liliopsida</taxon>
        <taxon>Poales</taxon>
        <taxon>Poaceae</taxon>
        <taxon>BOP clade</taxon>
        <taxon>Pooideae</taxon>
        <taxon>Triticodae</taxon>
        <taxon>Triticeae</taxon>
        <taxon>Triticinae</taxon>
        <taxon>Aegilops</taxon>
    </lineage>
</organism>
<dbReference type="SMART" id="SM00434">
    <property type="entry name" value="TOP4c"/>
    <property type="match status" value="1"/>
</dbReference>
<dbReference type="GO" id="GO:0000712">
    <property type="term" value="P:resolution of meiotic recombination intermediates"/>
    <property type="evidence" value="ECO:0007669"/>
    <property type="project" value="TreeGrafter"/>
</dbReference>
<dbReference type="InterPro" id="IPR013506">
    <property type="entry name" value="Topo_IIA_bsu_dom2"/>
</dbReference>
<dbReference type="InterPro" id="IPR036890">
    <property type="entry name" value="HATPase_C_sf"/>
</dbReference>
<dbReference type="SUPFAM" id="SSF56719">
    <property type="entry name" value="Type II DNA topoisomerase"/>
    <property type="match status" value="1"/>
</dbReference>
<dbReference type="Gene3D" id="1.10.268.10">
    <property type="entry name" value="Topoisomerase, domain 3"/>
    <property type="match status" value="1"/>
</dbReference>
<dbReference type="PROSITE" id="PS52040">
    <property type="entry name" value="TOPO_IIA"/>
    <property type="match status" value="1"/>
</dbReference>
<dbReference type="Gene3D" id="3.90.199.10">
    <property type="entry name" value="Topoisomerase II, domain 5"/>
    <property type="match status" value="1"/>
</dbReference>
<accession>M8D733</accession>
<dbReference type="SMART" id="SM00433">
    <property type="entry name" value="TOP2c"/>
    <property type="match status" value="1"/>
</dbReference>
<comment type="subunit">
    <text evidence="13">Homodimer.</text>
</comment>
<evidence type="ECO:0000256" key="6">
    <source>
        <dbReference type="ARBA" id="ARBA00022741"/>
    </source>
</evidence>
<dbReference type="FunFam" id="3.40.50.670:FF:000001">
    <property type="entry name" value="DNA topoisomerase 2"/>
    <property type="match status" value="1"/>
</dbReference>
<evidence type="ECO:0000256" key="13">
    <source>
        <dbReference type="RuleBase" id="RU362094"/>
    </source>
</evidence>
<sequence length="1443" mass="164134">MATASTSSLRWGHRAWRHDLEVYVALLRRSPSSMTDLLRHNVRPLLAQRGDDASTREARWEMLFFEAKLAHRLSVAGDGMSSPGSSDDPRSQVSSLYKRHSFQSDVLGALQVQKIHNVWIFDEKSLIVRGDLSYSMALYKIFDQILLLVADNKNRGMTRLTVDVDQNKGRIKFTCTGTNIPMGPEAMLQFTEYSPTMEFNGVFANVLSNRFTVSTTNGKQLLKQTYRKRMLKVQPQVTKNRIVPEESTHLEEWTSVSFIPDLAMFRMTKLEGDIICMMRKRVIEMTCTIGKSIDVCFNDELIPEMTFLKFVEHYIGAGAEAEEKHPRFVCFAGCMRVGEWEICLTLSDGEFNQVSFTNGHSTLGGSHVDCVADQVIAYVMRNIEESGKQREITHENVKSWLWLFLNVTDENATFDLPCKETVTNSKVFTCKLSDEFLQKFIEFGIINILCPMGDPTIESDLSDSDVTGIPKLDDVKFAGGTKARKCTLILTEGDSAKLLVMNALGTIGRDYYGVYPLNGKIMNVNGRTPAQVWESSKVQTIMRIMGLKFERKYSVVDGLRYGRIMIMMDQDVDGSHIKGLIINLFLECWPSLLKVEGFLQQFITPIIRLSHNSESILFYSMIEYKLWNERHEGEAGNWTVKYYKGLGTSTTADAAKYFRHMRKHTRNFIWRGVEDSTSIKLAFDRKSAALRKEWMKIGFEHVHAIPKIYSQQVTELVGYVLQAMFLRRLQDSAYLNGDQSLPPTIIGMAQDFVGTNNINLLQPKGQYGTRSKGRKHSAKSRYVSTGLSDMTEKVFPKEDEVHLNYLKQNGNEVEPEWYVPIVPMILINGCSGVGTGWKTSVPMYNPLDVANVMRQLINDPFLEKMWSPLVPWYRGFKGTIDRAERDDLFISSGVIQKVDNTFRITELPIGYTIAGYKKILQSMLNNKDKVDANKPGDIIIEKISVDGDAKNVDITVTLTEENMQKTDGHDPLILFKLTTNIWTNNMHLYNSDGKFTYYATPLKKVQLKSFPSQLSVAQEFYKVRFSHYEKRKRMGFEAIPEEGDAVGFKYLSSLQISQLTDQYVSELVSEMHTMEAEYEAIAIKQPSELWLADLENFEKAVKELYAAKEDTEKAITDADLEKAGKETIIKKKCKTTADANASAMDVDGKDVLELDPLSGGPMSPEHRGNAHNWRAKGTPNGSNQRRIGGEREKNKRRMKTCSEDNTCVNLSWLSTCMTYGFTLPRYGLSFFMPGSPCFTFDSFVDVFTVVLDWRCSRRVYVPCSVRAHLARYIEECKVNCGDMSPLPCVAHEDLSDSEKELVGTFFYTRGVDLNYQQMYFMPQQFFDDNYILCCPFVHMINSVNVNGHHMVIPSMVVRSLKKFVSFPRADVLTLEVTLDSYDDDIYVSIPCSYFIGLGGRMVFKKQGFSDFLQASSIKVNNLDLITFKERDGRFVVIFSLLSQ</sequence>
<dbReference type="InterPro" id="IPR013758">
    <property type="entry name" value="Topo_IIA_A/C_ab"/>
</dbReference>
<dbReference type="InterPro" id="IPR013759">
    <property type="entry name" value="Topo_IIA_B_C"/>
</dbReference>
<dbReference type="InterPro" id="IPR014721">
    <property type="entry name" value="Ribsml_uS5_D2-typ_fold_subgr"/>
</dbReference>
<dbReference type="GO" id="GO:0046872">
    <property type="term" value="F:metal ion binding"/>
    <property type="evidence" value="ECO:0007669"/>
    <property type="project" value="UniProtKB-KW"/>
</dbReference>
<dbReference type="InterPro" id="IPR013757">
    <property type="entry name" value="Topo_IIA_A_a_sf"/>
</dbReference>
<keyword evidence="10 12" id="KW-0238">DNA-binding</keyword>
<evidence type="ECO:0000256" key="10">
    <source>
        <dbReference type="ARBA" id="ARBA00023125"/>
    </source>
</evidence>
<dbReference type="GO" id="GO:0006265">
    <property type="term" value="P:DNA topological change"/>
    <property type="evidence" value="ECO:0007669"/>
    <property type="project" value="UniProtKB-UniRule"/>
</dbReference>
<dbReference type="InterPro" id="IPR020568">
    <property type="entry name" value="Ribosomal_Su5_D2-typ_SF"/>
</dbReference>
<evidence type="ECO:0000256" key="11">
    <source>
        <dbReference type="ARBA" id="ARBA00023235"/>
    </source>
</evidence>
<evidence type="ECO:0000313" key="16">
    <source>
        <dbReference type="EnsemblPlants" id="EMT32256"/>
    </source>
</evidence>
<feature type="domain" description="Toprim" evidence="14">
    <location>
        <begin position="486"/>
        <end position="600"/>
    </location>
</feature>
<comment type="similarity">
    <text evidence="4 13">Belongs to the type II topoisomerase family.</text>
</comment>
<dbReference type="ExpressionAtlas" id="M8D733">
    <property type="expression patterns" value="baseline"/>
</dbReference>
<dbReference type="Gene3D" id="3.40.50.670">
    <property type="match status" value="1"/>
</dbReference>
<evidence type="ECO:0000256" key="1">
    <source>
        <dbReference type="ARBA" id="ARBA00000185"/>
    </source>
</evidence>
<dbReference type="InterPro" id="IPR031660">
    <property type="entry name" value="TOPRIM_C"/>
</dbReference>
<dbReference type="InterPro" id="IPR013760">
    <property type="entry name" value="Topo_IIA-like_dom_sf"/>
</dbReference>
<evidence type="ECO:0000256" key="12">
    <source>
        <dbReference type="PROSITE-ProRule" id="PRU01384"/>
    </source>
</evidence>
<dbReference type="Pfam" id="PF01751">
    <property type="entry name" value="Toprim"/>
    <property type="match status" value="1"/>
</dbReference>
<dbReference type="InterPro" id="IPR001241">
    <property type="entry name" value="Topo_IIA"/>
</dbReference>
<dbReference type="PRINTS" id="PR00418">
    <property type="entry name" value="TPI2FAMILY"/>
</dbReference>
<dbReference type="Gene3D" id="3.30.1490.30">
    <property type="match status" value="1"/>
</dbReference>
<keyword evidence="5" id="KW-0479">Metal-binding</keyword>
<evidence type="ECO:0000256" key="3">
    <source>
        <dbReference type="ARBA" id="ARBA00001946"/>
    </source>
</evidence>
<proteinExistence type="inferred from homology"/>
<comment type="catalytic activity">
    <reaction evidence="1 12 13">
        <text>ATP-dependent breakage, passage and rejoining of double-stranded DNA.</text>
        <dbReference type="EC" id="5.6.2.2"/>
    </reaction>
</comment>
<evidence type="ECO:0000259" key="15">
    <source>
        <dbReference type="PROSITE" id="PS52040"/>
    </source>
</evidence>
<evidence type="ECO:0000256" key="5">
    <source>
        <dbReference type="ARBA" id="ARBA00022723"/>
    </source>
</evidence>
<keyword evidence="11 12" id="KW-0413">Isomerase</keyword>
<evidence type="ECO:0000256" key="8">
    <source>
        <dbReference type="ARBA" id="ARBA00022842"/>
    </source>
</evidence>
<dbReference type="EnsemblPlants" id="EMT32256">
    <property type="protein sequence ID" value="EMT32256"/>
    <property type="gene ID" value="F775_24649"/>
</dbReference>
<dbReference type="SUPFAM" id="SSF55874">
    <property type="entry name" value="ATPase domain of HSP90 chaperone/DNA topoisomerase II/histidine kinase"/>
    <property type="match status" value="1"/>
</dbReference>
<feature type="active site" description="O-(5'-phospho-DNA)-tyrosine intermediate" evidence="12">
    <location>
        <position position="782"/>
    </location>
</feature>
<keyword evidence="6 13" id="KW-0547">Nucleotide-binding</keyword>
<dbReference type="GO" id="GO:0005634">
    <property type="term" value="C:nucleus"/>
    <property type="evidence" value="ECO:0007669"/>
    <property type="project" value="TreeGrafter"/>
</dbReference>
<evidence type="ECO:0000259" key="14">
    <source>
        <dbReference type="PROSITE" id="PS50880"/>
    </source>
</evidence>
<dbReference type="PRINTS" id="PR01158">
    <property type="entry name" value="TOPISMRASEII"/>
</dbReference>
<evidence type="ECO:0000256" key="2">
    <source>
        <dbReference type="ARBA" id="ARBA00001913"/>
    </source>
</evidence>
<dbReference type="InterPro" id="IPR006171">
    <property type="entry name" value="TOPRIM_dom"/>
</dbReference>
<dbReference type="Pfam" id="PF00521">
    <property type="entry name" value="DNA_topoisoIV"/>
    <property type="match status" value="1"/>
</dbReference>
<dbReference type="PROSITE" id="PS50880">
    <property type="entry name" value="TOPRIM"/>
    <property type="match status" value="1"/>
</dbReference>
<name>M8D733_AEGTA</name>
<comment type="cofactor">
    <cofactor evidence="2">
        <name>Ca(2+)</name>
        <dbReference type="ChEBI" id="CHEBI:29108"/>
    </cofactor>
</comment>
<keyword evidence="9 12" id="KW-0799">Topoisomerase</keyword>
<evidence type="ECO:0000256" key="9">
    <source>
        <dbReference type="ARBA" id="ARBA00023029"/>
    </source>
</evidence>
<keyword evidence="7 13" id="KW-0067">ATP-binding</keyword>
<dbReference type="Pfam" id="PF00204">
    <property type="entry name" value="DNA_gyraseB"/>
    <property type="match status" value="1"/>
</dbReference>
<comment type="cofactor">
    <cofactor evidence="3">
        <name>Mg(2+)</name>
        <dbReference type="ChEBI" id="CHEBI:18420"/>
    </cofactor>
</comment>
<dbReference type="Gene3D" id="3.30.230.10">
    <property type="match status" value="1"/>
</dbReference>
<evidence type="ECO:0000256" key="7">
    <source>
        <dbReference type="ARBA" id="ARBA00022840"/>
    </source>
</evidence>
<dbReference type="InterPro" id="IPR002205">
    <property type="entry name" value="Topo_IIA_dom_A"/>
</dbReference>
<dbReference type="PANTHER" id="PTHR10169:SF38">
    <property type="entry name" value="DNA TOPOISOMERASE 2"/>
    <property type="match status" value="1"/>
</dbReference>
<feature type="domain" description="Topo IIA-type catalytic" evidence="15">
    <location>
        <begin position="679"/>
        <end position="1128"/>
    </location>
</feature>
<dbReference type="GO" id="GO:0000819">
    <property type="term" value="P:sister chromatid segregation"/>
    <property type="evidence" value="ECO:0007669"/>
    <property type="project" value="TreeGrafter"/>
</dbReference>
<dbReference type="Gene3D" id="3.30.565.10">
    <property type="entry name" value="Histidine kinase-like ATPase, C-terminal domain"/>
    <property type="match status" value="1"/>
</dbReference>
<dbReference type="SUPFAM" id="SSF54211">
    <property type="entry name" value="Ribosomal protein S5 domain 2-like"/>
    <property type="match status" value="1"/>
</dbReference>
<keyword evidence="8" id="KW-0460">Magnesium</keyword>
<reference evidence="16" key="1">
    <citation type="submission" date="2015-06" db="UniProtKB">
        <authorList>
            <consortium name="EnsemblPlants"/>
        </authorList>
    </citation>
    <scope>IDENTIFICATION</scope>
</reference>